<evidence type="ECO:0000313" key="2">
    <source>
        <dbReference type="EMBL" id="KDQ55728.1"/>
    </source>
</evidence>
<protein>
    <submittedName>
        <fullName evidence="2">Uncharacterized protein</fullName>
    </submittedName>
</protein>
<dbReference type="Proteomes" id="UP000027265">
    <property type="component" value="Unassembled WGS sequence"/>
</dbReference>
<dbReference type="HOGENOM" id="CLU_1594772_0_0_1"/>
<feature type="region of interest" description="Disordered" evidence="1">
    <location>
        <begin position="111"/>
        <end position="134"/>
    </location>
</feature>
<name>A0A067PLF7_9AGAM</name>
<dbReference type="InParanoid" id="A0A067PLF7"/>
<organism evidence="2 3">
    <name type="scientific">Jaapia argillacea MUCL 33604</name>
    <dbReference type="NCBI Taxonomy" id="933084"/>
    <lineage>
        <taxon>Eukaryota</taxon>
        <taxon>Fungi</taxon>
        <taxon>Dikarya</taxon>
        <taxon>Basidiomycota</taxon>
        <taxon>Agaricomycotina</taxon>
        <taxon>Agaricomycetes</taxon>
        <taxon>Agaricomycetidae</taxon>
        <taxon>Jaapiales</taxon>
        <taxon>Jaapiaceae</taxon>
        <taxon>Jaapia</taxon>
    </lineage>
</organism>
<gene>
    <name evidence="2" type="ORF">JAAARDRAFT_37150</name>
</gene>
<evidence type="ECO:0000256" key="1">
    <source>
        <dbReference type="SAM" id="MobiDB-lite"/>
    </source>
</evidence>
<dbReference type="AlphaFoldDB" id="A0A067PLF7"/>
<accession>A0A067PLF7</accession>
<dbReference type="EMBL" id="KL197724">
    <property type="protein sequence ID" value="KDQ55728.1"/>
    <property type="molecule type" value="Genomic_DNA"/>
</dbReference>
<proteinExistence type="predicted"/>
<sequence length="167" mass="18866">MDVSQKLQYIESTEPVVNSSNWSQFPNQSYDEEIVATVQDPAGQSPGCKRSRLEEESDALQSHKRARFLHYAAKASQKLRPIHAAASKLALHIFDHNRKTLVRIDVGKQVLRRHSRKGSTDSGSSTEPEVSSPLNMAEMASGQDEWMEQTLCTPFLERSREVYHLQA</sequence>
<evidence type="ECO:0000313" key="3">
    <source>
        <dbReference type="Proteomes" id="UP000027265"/>
    </source>
</evidence>
<keyword evidence="3" id="KW-1185">Reference proteome</keyword>
<reference evidence="3" key="1">
    <citation type="journal article" date="2014" name="Proc. Natl. Acad. Sci. U.S.A.">
        <title>Extensive sampling of basidiomycete genomes demonstrates inadequacy of the white-rot/brown-rot paradigm for wood decay fungi.</title>
        <authorList>
            <person name="Riley R."/>
            <person name="Salamov A.A."/>
            <person name="Brown D.W."/>
            <person name="Nagy L.G."/>
            <person name="Floudas D."/>
            <person name="Held B.W."/>
            <person name="Levasseur A."/>
            <person name="Lombard V."/>
            <person name="Morin E."/>
            <person name="Otillar R."/>
            <person name="Lindquist E.A."/>
            <person name="Sun H."/>
            <person name="LaButti K.M."/>
            <person name="Schmutz J."/>
            <person name="Jabbour D."/>
            <person name="Luo H."/>
            <person name="Baker S.E."/>
            <person name="Pisabarro A.G."/>
            <person name="Walton J.D."/>
            <person name="Blanchette R.A."/>
            <person name="Henrissat B."/>
            <person name="Martin F."/>
            <person name="Cullen D."/>
            <person name="Hibbett D.S."/>
            <person name="Grigoriev I.V."/>
        </authorList>
    </citation>
    <scope>NUCLEOTIDE SEQUENCE [LARGE SCALE GENOMIC DNA]</scope>
    <source>
        <strain evidence="3">MUCL 33604</strain>
    </source>
</reference>
<feature type="compositionally biased region" description="Polar residues" evidence="1">
    <location>
        <begin position="120"/>
        <end position="134"/>
    </location>
</feature>